<feature type="domain" description="Tetrahydrofolate dehydrogenase/cyclohydrolase NAD(P)-binding" evidence="9">
    <location>
        <begin position="148"/>
        <end position="293"/>
    </location>
</feature>
<comment type="caution">
    <text evidence="10">The sequence shown here is derived from an EMBL/GenBank/DDBJ whole genome shotgun (WGS) entry which is preliminary data.</text>
</comment>
<evidence type="ECO:0000313" key="11">
    <source>
        <dbReference type="Proteomes" id="UP001230188"/>
    </source>
</evidence>
<gene>
    <name evidence="10" type="ORF">CTAYLR_003884</name>
</gene>
<dbReference type="Gene3D" id="3.40.50.10860">
    <property type="entry name" value="Leucine Dehydrogenase, chain A, domain 1"/>
    <property type="match status" value="1"/>
</dbReference>
<dbReference type="EMBL" id="JAQMWT010000109">
    <property type="protein sequence ID" value="KAJ8610353.1"/>
    <property type="molecule type" value="Genomic_DNA"/>
</dbReference>
<dbReference type="GO" id="GO:0004488">
    <property type="term" value="F:methylenetetrahydrofolate dehydrogenase (NADP+) activity"/>
    <property type="evidence" value="ECO:0007669"/>
    <property type="project" value="InterPro"/>
</dbReference>
<dbReference type="FunFam" id="3.40.50.720:FF:000006">
    <property type="entry name" value="Bifunctional protein FolD"/>
    <property type="match status" value="1"/>
</dbReference>
<sequence length="311" mass="32495">MSALVSASKVLDGAATAKAIRQELREEISRLRLSHGVSPGLGVVLVGNRPDSASYVRMKTKVAEEIGVHVVDARLDESADQEAIVAAVRRLNDDPDVHGILVQLPLPAHVDESIVLGAILDDKDADGFSATNMGRLVLRGGPRPLARPCTPAGCIELLQRYNVTIAGKHAVVLGRSNIVGTPVAALLQACDATVTVCHSRTPNVEGHVKQADILVAAIGKPHYVQAGWIKPGAVVVDVGINSVDDPTAKRGYRLVGDVDLNAKDVASYITPVPGGVGPMTIAMLMSNILNLTRHALGIVDVEDAAAGRGAS</sequence>
<dbReference type="InterPro" id="IPR046346">
    <property type="entry name" value="Aminoacid_DH-like_N_sf"/>
</dbReference>
<organism evidence="10 11">
    <name type="scientific">Chrysophaeum taylorii</name>
    <dbReference type="NCBI Taxonomy" id="2483200"/>
    <lineage>
        <taxon>Eukaryota</taxon>
        <taxon>Sar</taxon>
        <taxon>Stramenopiles</taxon>
        <taxon>Ochrophyta</taxon>
        <taxon>Pelagophyceae</taxon>
        <taxon>Pelagomonadales</taxon>
        <taxon>Pelagomonadaceae</taxon>
        <taxon>Chrysophaeum</taxon>
    </lineage>
</organism>
<dbReference type="Gene3D" id="3.40.50.720">
    <property type="entry name" value="NAD(P)-binding Rossmann-like Domain"/>
    <property type="match status" value="1"/>
</dbReference>
<dbReference type="GO" id="GO:0035999">
    <property type="term" value="P:tetrahydrofolate interconversion"/>
    <property type="evidence" value="ECO:0007669"/>
    <property type="project" value="TreeGrafter"/>
</dbReference>
<dbReference type="GO" id="GO:0005829">
    <property type="term" value="C:cytosol"/>
    <property type="evidence" value="ECO:0007669"/>
    <property type="project" value="TreeGrafter"/>
</dbReference>
<protein>
    <recommendedName>
        <fullName evidence="12">Methenyltetrahydrofolate cyclohydrolase</fullName>
    </recommendedName>
</protein>
<proteinExistence type="inferred from homology"/>
<dbReference type="Pfam" id="PF02882">
    <property type="entry name" value="THF_DHG_CYH_C"/>
    <property type="match status" value="1"/>
</dbReference>
<comment type="pathway">
    <text evidence="1">One-carbon metabolism; tetrahydrofolate interconversion.</text>
</comment>
<dbReference type="PANTHER" id="PTHR48099:SF5">
    <property type="entry name" value="C-1-TETRAHYDROFOLATE SYNTHASE, CYTOPLASMIC"/>
    <property type="match status" value="1"/>
</dbReference>
<dbReference type="SUPFAM" id="SSF53223">
    <property type="entry name" value="Aminoacid dehydrogenase-like, N-terminal domain"/>
    <property type="match status" value="1"/>
</dbReference>
<keyword evidence="11" id="KW-1185">Reference proteome</keyword>
<dbReference type="InterPro" id="IPR020867">
    <property type="entry name" value="THF_DH/CycHdrlase_CS"/>
</dbReference>
<dbReference type="InterPro" id="IPR036291">
    <property type="entry name" value="NAD(P)-bd_dom_sf"/>
</dbReference>
<dbReference type="Pfam" id="PF00763">
    <property type="entry name" value="THF_DHG_CYH"/>
    <property type="match status" value="1"/>
</dbReference>
<evidence type="ECO:0000256" key="6">
    <source>
        <dbReference type="ARBA" id="ARBA00023002"/>
    </source>
</evidence>
<evidence type="ECO:0000256" key="7">
    <source>
        <dbReference type="ARBA" id="ARBA00023268"/>
    </source>
</evidence>
<evidence type="ECO:0000259" key="8">
    <source>
        <dbReference type="Pfam" id="PF00763"/>
    </source>
</evidence>
<feature type="domain" description="Tetrahydrofolate dehydrogenase/cyclohydrolase catalytic" evidence="8">
    <location>
        <begin position="11"/>
        <end position="126"/>
    </location>
</feature>
<dbReference type="PANTHER" id="PTHR48099">
    <property type="entry name" value="C-1-TETRAHYDROFOLATE SYNTHASE, CYTOPLASMIC-RELATED"/>
    <property type="match status" value="1"/>
</dbReference>
<evidence type="ECO:0000256" key="5">
    <source>
        <dbReference type="ARBA" id="ARBA00022857"/>
    </source>
</evidence>
<evidence type="ECO:0000259" key="9">
    <source>
        <dbReference type="Pfam" id="PF02882"/>
    </source>
</evidence>
<reference evidence="10" key="1">
    <citation type="submission" date="2023-01" db="EMBL/GenBank/DDBJ databases">
        <title>Metagenome sequencing of chrysophaentin producing Chrysophaeum taylorii.</title>
        <authorList>
            <person name="Davison J."/>
            <person name="Bewley C."/>
        </authorList>
    </citation>
    <scope>NUCLEOTIDE SEQUENCE</scope>
    <source>
        <strain evidence="10">NIES-1699</strain>
    </source>
</reference>
<dbReference type="PROSITE" id="PS00767">
    <property type="entry name" value="THF_DHG_CYH_2"/>
    <property type="match status" value="1"/>
</dbReference>
<dbReference type="InterPro" id="IPR020631">
    <property type="entry name" value="THF_DH/CycHdrlase_NAD-bd_dom"/>
</dbReference>
<comment type="subunit">
    <text evidence="2">Homodimer.</text>
</comment>
<dbReference type="CDD" id="cd01080">
    <property type="entry name" value="NAD_bind_m-THF_DH_Cyclohyd"/>
    <property type="match status" value="1"/>
</dbReference>
<keyword evidence="4" id="KW-0378">Hydrolase</keyword>
<dbReference type="InterPro" id="IPR000672">
    <property type="entry name" value="THF_DH/CycHdrlase"/>
</dbReference>
<dbReference type="SUPFAM" id="SSF51735">
    <property type="entry name" value="NAD(P)-binding Rossmann-fold domains"/>
    <property type="match status" value="1"/>
</dbReference>
<evidence type="ECO:0000256" key="1">
    <source>
        <dbReference type="ARBA" id="ARBA00004777"/>
    </source>
</evidence>
<evidence type="ECO:0008006" key="12">
    <source>
        <dbReference type="Google" id="ProtNLM"/>
    </source>
</evidence>
<keyword evidence="5" id="KW-0521">NADP</keyword>
<name>A0AAD7ULN6_9STRA</name>
<dbReference type="Proteomes" id="UP001230188">
    <property type="component" value="Unassembled WGS sequence"/>
</dbReference>
<evidence type="ECO:0000313" key="10">
    <source>
        <dbReference type="EMBL" id="KAJ8610353.1"/>
    </source>
</evidence>
<dbReference type="HAMAP" id="MF_01576">
    <property type="entry name" value="THF_DHG_CYH"/>
    <property type="match status" value="1"/>
</dbReference>
<dbReference type="AlphaFoldDB" id="A0AAD7ULN6"/>
<dbReference type="PRINTS" id="PR00085">
    <property type="entry name" value="THFDHDRGNASE"/>
</dbReference>
<dbReference type="FunFam" id="3.40.50.10860:FF:000005">
    <property type="entry name" value="C-1-tetrahydrofolate synthase, cytoplasmic, putative"/>
    <property type="match status" value="1"/>
</dbReference>
<dbReference type="GO" id="GO:0004477">
    <property type="term" value="F:methenyltetrahydrofolate cyclohydrolase activity"/>
    <property type="evidence" value="ECO:0007669"/>
    <property type="project" value="TreeGrafter"/>
</dbReference>
<dbReference type="InterPro" id="IPR020630">
    <property type="entry name" value="THF_DH/CycHdrlase_cat_dom"/>
</dbReference>
<evidence type="ECO:0000256" key="3">
    <source>
        <dbReference type="ARBA" id="ARBA00022563"/>
    </source>
</evidence>
<keyword evidence="6" id="KW-0560">Oxidoreductase</keyword>
<keyword evidence="7" id="KW-0511">Multifunctional enzyme</keyword>
<evidence type="ECO:0000256" key="4">
    <source>
        <dbReference type="ARBA" id="ARBA00022801"/>
    </source>
</evidence>
<evidence type="ECO:0000256" key="2">
    <source>
        <dbReference type="ARBA" id="ARBA00011738"/>
    </source>
</evidence>
<accession>A0AAD7ULN6</accession>
<keyword evidence="3" id="KW-0554">One-carbon metabolism</keyword>